<dbReference type="OrthoDB" id="4146344at2"/>
<dbReference type="PATRIC" id="fig|50340.43.peg.2434"/>
<evidence type="ECO:0000256" key="1">
    <source>
        <dbReference type="SAM" id="MobiDB-lite"/>
    </source>
</evidence>
<dbReference type="InterPro" id="IPR044922">
    <property type="entry name" value="DUF2063_N_sf"/>
</dbReference>
<dbReference type="Pfam" id="PF09836">
    <property type="entry name" value="DUF2063"/>
    <property type="match status" value="1"/>
</dbReference>
<sequence>MSDQDRFSAALLDPQQPCPPGLHSRNGADPASRFAVYRNNVQSSLINALADSYPVVRALVGDEFFRAMAAVHVRQHPPRSPILNDYGREFATFIRGFAPAASVPYLADVACLERLRINAYHAADATPLSPEQIGLHLAAPESLGRLLVGLHPSVAVLESPYATLSIWLAHQGEGRLEQIDPSRGETALVLRCNWQVEVFRLDRGSRVFIQGLLNEQALESAMTHAHEADPEFDPAQTLGLLIRYGAITRLQAA</sequence>
<reference evidence="3 4" key="1">
    <citation type="journal article" date="2015" name="PLoS ONE">
        <title>Rice-Infecting Pseudomonas Genomes Are Highly Accessorized and Harbor Multiple Putative Virulence Mechanisms to Cause Sheath Brown Rot.</title>
        <authorList>
            <person name="Quibod I.L."/>
            <person name="Grande G."/>
            <person name="Oreiro E.G."/>
            <person name="Borja F.N."/>
            <person name="Dossa G.S."/>
            <person name="Mauleon R."/>
            <person name="Cruz C.V."/>
            <person name="Oliva R."/>
        </authorList>
    </citation>
    <scope>NUCLEOTIDE SEQUENCE [LARGE SCALE GENOMIC DNA]</scope>
    <source>
        <strain evidence="3 4">IRRI 6609</strain>
    </source>
</reference>
<evidence type="ECO:0000259" key="2">
    <source>
        <dbReference type="Pfam" id="PF09836"/>
    </source>
</evidence>
<name>A0A0M9GJE0_9PSED</name>
<evidence type="ECO:0000313" key="4">
    <source>
        <dbReference type="Proteomes" id="UP000037931"/>
    </source>
</evidence>
<dbReference type="Gene3D" id="1.10.150.690">
    <property type="entry name" value="DUF2063"/>
    <property type="match status" value="1"/>
</dbReference>
<dbReference type="AlphaFoldDB" id="A0A0M9GJE0"/>
<feature type="domain" description="Putative DNA-binding" evidence="2">
    <location>
        <begin position="4"/>
        <end position="94"/>
    </location>
</feature>
<comment type="caution">
    <text evidence="3">The sequence shown here is derived from an EMBL/GenBank/DDBJ whole genome shotgun (WGS) entry which is preliminary data.</text>
</comment>
<organism evidence="3 4">
    <name type="scientific">Pseudomonas asplenii</name>
    <dbReference type="NCBI Taxonomy" id="53407"/>
    <lineage>
        <taxon>Bacteria</taxon>
        <taxon>Pseudomonadati</taxon>
        <taxon>Pseudomonadota</taxon>
        <taxon>Gammaproteobacteria</taxon>
        <taxon>Pseudomonadales</taxon>
        <taxon>Pseudomonadaceae</taxon>
        <taxon>Pseudomonas</taxon>
    </lineage>
</organism>
<dbReference type="Proteomes" id="UP000037931">
    <property type="component" value="Unassembled WGS sequence"/>
</dbReference>
<protein>
    <recommendedName>
        <fullName evidence="2">Putative DNA-binding domain-containing protein</fullName>
    </recommendedName>
</protein>
<feature type="region of interest" description="Disordered" evidence="1">
    <location>
        <begin position="1"/>
        <end position="25"/>
    </location>
</feature>
<dbReference type="RefSeq" id="WP_054061004.1">
    <property type="nucleotide sequence ID" value="NZ_JSYZ01000002.1"/>
</dbReference>
<proteinExistence type="predicted"/>
<dbReference type="EMBL" id="JSYZ01000002">
    <property type="protein sequence ID" value="KPA92687.1"/>
    <property type="molecule type" value="Genomic_DNA"/>
</dbReference>
<dbReference type="InterPro" id="IPR018640">
    <property type="entry name" value="DUF2063"/>
</dbReference>
<evidence type="ECO:0000313" key="3">
    <source>
        <dbReference type="EMBL" id="KPA92687.1"/>
    </source>
</evidence>
<gene>
    <name evidence="3" type="ORF">PF66_00425</name>
</gene>
<dbReference type="STRING" id="50340.PF66_00425"/>
<accession>A0A0M9GJE0</accession>
<keyword evidence="4" id="KW-1185">Reference proteome</keyword>